<evidence type="ECO:0000256" key="2">
    <source>
        <dbReference type="ARBA" id="ARBA00022692"/>
    </source>
</evidence>
<feature type="transmembrane region" description="Helical" evidence="5">
    <location>
        <begin position="60"/>
        <end position="81"/>
    </location>
</feature>
<feature type="transmembrane region" description="Helical" evidence="5">
    <location>
        <begin position="21"/>
        <end position="54"/>
    </location>
</feature>
<dbReference type="SUPFAM" id="SSF81340">
    <property type="entry name" value="Clc chloride channel"/>
    <property type="match status" value="1"/>
</dbReference>
<keyword evidence="4 5" id="KW-0472">Membrane</keyword>
<proteinExistence type="predicted"/>
<keyword evidence="3 5" id="KW-1133">Transmembrane helix</keyword>
<feature type="transmembrane region" description="Helical" evidence="5">
    <location>
        <begin position="225"/>
        <end position="244"/>
    </location>
</feature>
<dbReference type="InterPro" id="IPR001807">
    <property type="entry name" value="ClC"/>
</dbReference>
<feature type="transmembrane region" description="Helical" evidence="5">
    <location>
        <begin position="256"/>
        <end position="279"/>
    </location>
</feature>
<comment type="subcellular location">
    <subcellularLocation>
        <location evidence="1">Membrane</location>
        <topology evidence="1">Multi-pass membrane protein</topology>
    </subcellularLocation>
</comment>
<dbReference type="Gene3D" id="1.10.3080.10">
    <property type="entry name" value="Clc chloride channel"/>
    <property type="match status" value="1"/>
</dbReference>
<gene>
    <name evidence="6" type="primary">eriC</name>
    <name evidence="6" type="ORF">SPACI_015290</name>
</gene>
<feature type="transmembrane region" description="Helical" evidence="5">
    <location>
        <begin position="191"/>
        <end position="213"/>
    </location>
</feature>
<feature type="transmembrane region" description="Helical" evidence="5">
    <location>
        <begin position="314"/>
        <end position="336"/>
    </location>
</feature>
<dbReference type="Pfam" id="PF00654">
    <property type="entry name" value="Voltage_CLC"/>
    <property type="match status" value="1"/>
</dbReference>
<evidence type="ECO:0000256" key="4">
    <source>
        <dbReference type="ARBA" id="ARBA00023136"/>
    </source>
</evidence>
<dbReference type="Proteomes" id="UP000216052">
    <property type="component" value="Chromosome"/>
</dbReference>
<evidence type="ECO:0000256" key="1">
    <source>
        <dbReference type="ARBA" id="ARBA00004141"/>
    </source>
</evidence>
<feature type="transmembrane region" description="Helical" evidence="5">
    <location>
        <begin position="382"/>
        <end position="403"/>
    </location>
</feature>
<dbReference type="PANTHER" id="PTHR43427">
    <property type="entry name" value="CHLORIDE CHANNEL PROTEIN CLC-E"/>
    <property type="match status" value="1"/>
</dbReference>
<protein>
    <submittedName>
        <fullName evidence="6">Chloride/fluoride channel protein</fullName>
    </submittedName>
</protein>
<evidence type="ECO:0000313" key="7">
    <source>
        <dbReference type="Proteomes" id="UP000216052"/>
    </source>
</evidence>
<dbReference type="InterPro" id="IPR014743">
    <property type="entry name" value="Cl-channel_core"/>
</dbReference>
<evidence type="ECO:0000256" key="5">
    <source>
        <dbReference type="SAM" id="Phobius"/>
    </source>
</evidence>
<evidence type="ECO:0000256" key="3">
    <source>
        <dbReference type="ARBA" id="ARBA00022989"/>
    </source>
</evidence>
<keyword evidence="2 5" id="KW-0812">Transmembrane</keyword>
<organism evidence="6 7">
    <name type="scientific">Sporomusa acidovorans (strain ATCC 49682 / DSM 3132 / Mol)</name>
    <dbReference type="NCBI Taxonomy" id="1123286"/>
    <lineage>
        <taxon>Bacteria</taxon>
        <taxon>Bacillati</taxon>
        <taxon>Bacillota</taxon>
        <taxon>Negativicutes</taxon>
        <taxon>Selenomonadales</taxon>
        <taxon>Sporomusaceae</taxon>
        <taxon>Sporomusa</taxon>
    </lineage>
</organism>
<reference evidence="6" key="1">
    <citation type="submission" date="2024-05" db="EMBL/GenBank/DDBJ databases">
        <title>Isolation and characterization of Sporomusa carbonis sp. nov., a carboxydotrophic hydrogenogen in the genus of Sporomusa isolated from a charcoal burning pile.</title>
        <authorList>
            <person name="Boeer T."/>
            <person name="Rosenbaum F."/>
            <person name="Eysell L."/>
            <person name="Mueller V."/>
            <person name="Daniel R."/>
            <person name="Poehlein A."/>
        </authorList>
    </citation>
    <scope>NUCLEOTIDE SEQUENCE [LARGE SCALE GENOMIC DNA]</scope>
    <source>
        <strain evidence="6">DSM 3132</strain>
    </source>
</reference>
<feature type="transmembrane region" description="Helical" evidence="5">
    <location>
        <begin position="348"/>
        <end position="370"/>
    </location>
</feature>
<keyword evidence="7" id="KW-1185">Reference proteome</keyword>
<name>A0ABZ3J069_SPOA4</name>
<sequence>MNLERRCLQIKQNFFEQQNSVIYVARWSFLGITTGVIVGLGVSIFLKLLAWSIAVWSEVWYYYFFLPIILFFVSWLVGLLAPHPGGSNKVIEVLHQPNGKLQLADIPVKIAATIVTIAAGGSAGKEGPAAHIGATLASSWAKMLRLQDADWRKVVTCGLSAGFACVFGTPVAGAVFGVEVLFVGKILYNRLYPAFLAGMVGYYVCYVMGIPYFSLPVRVEPNGYLIVQAIFLGVLCGLISIFFIKTVNWCRQFFAFLPLPAAVKGMVGGGMLILIGYFISPLYLGLGLELLETSITGIFVAPNAFFWKTLATGITLGCGGIGGIITPVIIVGAAAGNLFGQLVGSLNLSVYAVIGLAALLAGAVNTPLAAVIMAAELFGSDVIPYTAISCLISYVISGHRSVYPSQIIFASKRTCLCEDEGKPVGYVGRAAATAASPSKDKLLAGSYLREENTMEIKQ</sequence>
<evidence type="ECO:0000313" key="6">
    <source>
        <dbReference type="EMBL" id="XFO71503.1"/>
    </source>
</evidence>
<dbReference type="PRINTS" id="PR00762">
    <property type="entry name" value="CLCHANNEL"/>
</dbReference>
<dbReference type="EMBL" id="CP155571">
    <property type="protein sequence ID" value="XFO71503.1"/>
    <property type="molecule type" value="Genomic_DNA"/>
</dbReference>
<dbReference type="InterPro" id="IPR050368">
    <property type="entry name" value="ClC-type_chloride_channel"/>
</dbReference>
<accession>A0ABZ3J069</accession>